<feature type="compositionally biased region" description="Basic and acidic residues" evidence="1">
    <location>
        <begin position="400"/>
        <end position="413"/>
    </location>
</feature>
<evidence type="ECO:0000313" key="2">
    <source>
        <dbReference type="EMBL" id="CAK7229213.1"/>
    </source>
</evidence>
<feature type="region of interest" description="Disordered" evidence="1">
    <location>
        <begin position="388"/>
        <end position="415"/>
    </location>
</feature>
<feature type="compositionally biased region" description="Gly residues" evidence="1">
    <location>
        <begin position="388"/>
        <end position="397"/>
    </location>
</feature>
<comment type="caution">
    <text evidence="2">The sequence shown here is derived from an EMBL/GenBank/DDBJ whole genome shotgun (WGS) entry which is preliminary data.</text>
</comment>
<evidence type="ECO:0000256" key="1">
    <source>
        <dbReference type="SAM" id="MobiDB-lite"/>
    </source>
</evidence>
<gene>
    <name evidence="2" type="ORF">SCUCBS95973_007145</name>
</gene>
<dbReference type="Proteomes" id="UP001642405">
    <property type="component" value="Unassembled WGS sequence"/>
</dbReference>
<keyword evidence="3" id="KW-1185">Reference proteome</keyword>
<feature type="region of interest" description="Disordered" evidence="1">
    <location>
        <begin position="1036"/>
        <end position="1056"/>
    </location>
</feature>
<organism evidence="2 3">
    <name type="scientific">Sporothrix curviconia</name>
    <dbReference type="NCBI Taxonomy" id="1260050"/>
    <lineage>
        <taxon>Eukaryota</taxon>
        <taxon>Fungi</taxon>
        <taxon>Dikarya</taxon>
        <taxon>Ascomycota</taxon>
        <taxon>Pezizomycotina</taxon>
        <taxon>Sordariomycetes</taxon>
        <taxon>Sordariomycetidae</taxon>
        <taxon>Ophiostomatales</taxon>
        <taxon>Ophiostomataceae</taxon>
        <taxon>Sporothrix</taxon>
    </lineage>
</organism>
<feature type="compositionally biased region" description="Polar residues" evidence="1">
    <location>
        <begin position="100"/>
        <end position="109"/>
    </location>
</feature>
<name>A0ABP0CAZ0_9PEZI</name>
<sequence>MATDMPATPPAPSFPVTAPTLESDDYVVYHGRDTLAVFSARADGVQLNEMLNFSASTLLIYAETIHLQSKLLQLPGKNIGLFCHQLVLSHDEACIDVSGSNGADNTTPETKAESGGNGGSVWLYVEQPTPGLRKKLRIRAYGGDGGRGGYGVVEKPDGGDGGDGGACGTIHCYMGSTALRYGQRLAGVTSRLAWAGWVMETNKGLEADVEALITSGVDETAAKAWRTAVSNAASFLAATRILQTAVASLLGGNKPGRSTAIPGTETANTARALLDTVATLTINASGTCPIGVATATEAAQEQFSGDVRSLTSLAKLCGAFTRGEGGMERLQLGLAAVVCRLKEMSVPSTTAAGAATLEDILGDLLDALRNTAGREPATFTDEVCHLAGGRGGPGGNGRTAQDKAGARGKDMPSKRARTQLVTLSGMGSRADCQVDQAIACPEQCQMLLEQADRLYFTNDVVQYPRAVEIYIQLTQRLGFMDLLIKDAALRKTAPLALALDGLASSYGVTTDTLSQLDRIYATAQQRLNGIRLDQDVWGRSDVWVPRLSLAYYGTRVATMIANFKDLEATFKEYSQAHHRERITDTQLEQAQLANAAMQRAAKAQLDSIAKAGGDLEQAADAIELCRPRLIAARTALGLALEHLTEAVHTQFSVSTDTIVAALSTLVSSPTATTLLTQTADIVYKAGTRIEDVDGNAVPKTYVISQIATCSASLSSLAATFASLKAGDLTVDDPGYAKIFATADDINKILDDFADRVPSAADATRTQLDAFLAVVTKRNAAVLRYNGLLVSYDRLKGVLRHCAAEAQRLGNHALSLSPALPAVYFWLKTLKRDNLLQITQELNNQARALSFWGPIPVKDVTFAPPGPLDGSLQLRMHQETLVSLFEKSYEGFQSGGWHAWPKDVKNFTGEGIRVPLGAAALASLIDHHEAVLAVTPRSHTDFLDMANVRVTQVRVWLLGATVAAREAVDTTSPPRSPLRIEITHCGDDTVWTPDGQPCVFRHAPVTLQFSYETALFNSSKGAISGRRELVNSRQDIEHDYAGGPSTPGAADKPPIGPFGDWKINVRADVNPGLNLGGVTAGWIEFCGRNKAATSPLRGI</sequence>
<proteinExistence type="predicted"/>
<evidence type="ECO:0000313" key="3">
    <source>
        <dbReference type="Proteomes" id="UP001642405"/>
    </source>
</evidence>
<protein>
    <submittedName>
        <fullName evidence="2">Uncharacterized protein</fullName>
    </submittedName>
</protein>
<feature type="region of interest" description="Disordered" evidence="1">
    <location>
        <begin position="100"/>
        <end position="120"/>
    </location>
</feature>
<accession>A0ABP0CAZ0</accession>
<reference evidence="2 3" key="1">
    <citation type="submission" date="2024-01" db="EMBL/GenBank/DDBJ databases">
        <authorList>
            <person name="Allen C."/>
            <person name="Tagirdzhanova G."/>
        </authorList>
    </citation>
    <scope>NUCLEOTIDE SEQUENCE [LARGE SCALE GENOMIC DNA]</scope>
</reference>
<dbReference type="EMBL" id="CAWUHB010000047">
    <property type="protein sequence ID" value="CAK7229213.1"/>
    <property type="molecule type" value="Genomic_DNA"/>
</dbReference>